<dbReference type="InterPro" id="IPR016164">
    <property type="entry name" value="FAD-linked_Oxase-like_C"/>
</dbReference>
<accession>A0A7C3KGL4</accession>
<evidence type="ECO:0000256" key="1">
    <source>
        <dbReference type="ARBA" id="ARBA00022630"/>
    </source>
</evidence>
<dbReference type="GO" id="GO:0003824">
    <property type="term" value="F:catalytic activity"/>
    <property type="evidence" value="ECO:0007669"/>
    <property type="project" value="InterPro"/>
</dbReference>
<dbReference type="AlphaFoldDB" id="A0A7C3KGL4"/>
<keyword evidence="2" id="KW-0274">FAD</keyword>
<dbReference type="InterPro" id="IPR016169">
    <property type="entry name" value="FAD-bd_PCMH_sub2"/>
</dbReference>
<organism evidence="4">
    <name type="scientific">Oscillatoriales cyanobacterium SpSt-418</name>
    <dbReference type="NCBI Taxonomy" id="2282169"/>
    <lineage>
        <taxon>Bacteria</taxon>
        <taxon>Bacillati</taxon>
        <taxon>Cyanobacteriota</taxon>
        <taxon>Cyanophyceae</taxon>
        <taxon>Oscillatoriophycideae</taxon>
        <taxon>Oscillatoriales</taxon>
    </lineage>
</organism>
<dbReference type="PROSITE" id="PS51387">
    <property type="entry name" value="FAD_PCMH"/>
    <property type="match status" value="1"/>
</dbReference>
<name>A0A7C3KGL4_9CYAN</name>
<gene>
    <name evidence="4" type="ORF">ENR64_16820</name>
</gene>
<proteinExistence type="predicted"/>
<evidence type="ECO:0000313" key="4">
    <source>
        <dbReference type="EMBL" id="HFM99387.1"/>
    </source>
</evidence>
<dbReference type="InterPro" id="IPR016166">
    <property type="entry name" value="FAD-bd_PCMH"/>
</dbReference>
<dbReference type="EMBL" id="DSRU01000241">
    <property type="protein sequence ID" value="HFM99387.1"/>
    <property type="molecule type" value="Genomic_DNA"/>
</dbReference>
<comment type="caution">
    <text evidence="4">The sequence shown here is derived from an EMBL/GenBank/DDBJ whole genome shotgun (WGS) entry which is preliminary data.</text>
</comment>
<dbReference type="SUPFAM" id="SSF56176">
    <property type="entry name" value="FAD-binding/transporter-associated domain-like"/>
    <property type="match status" value="1"/>
</dbReference>
<dbReference type="InterPro" id="IPR036318">
    <property type="entry name" value="FAD-bd_PCMH-like_sf"/>
</dbReference>
<reference evidence="4" key="1">
    <citation type="journal article" date="2020" name="mSystems">
        <title>Genome- and Community-Level Interaction Insights into Carbon Utilization and Element Cycling Functions of Hydrothermarchaeota in Hydrothermal Sediment.</title>
        <authorList>
            <person name="Zhou Z."/>
            <person name="Liu Y."/>
            <person name="Xu W."/>
            <person name="Pan J."/>
            <person name="Luo Z.H."/>
            <person name="Li M."/>
        </authorList>
    </citation>
    <scope>NUCLEOTIDE SEQUENCE [LARGE SCALE GENOMIC DNA]</scope>
    <source>
        <strain evidence="4">SpSt-418</strain>
    </source>
</reference>
<evidence type="ECO:0000259" key="3">
    <source>
        <dbReference type="PROSITE" id="PS51387"/>
    </source>
</evidence>
<dbReference type="Pfam" id="PF01565">
    <property type="entry name" value="FAD_binding_4"/>
    <property type="match status" value="1"/>
</dbReference>
<dbReference type="PANTHER" id="PTHR11748">
    <property type="entry name" value="D-LACTATE DEHYDROGENASE"/>
    <property type="match status" value="1"/>
</dbReference>
<dbReference type="GO" id="GO:0071949">
    <property type="term" value="F:FAD binding"/>
    <property type="evidence" value="ECO:0007669"/>
    <property type="project" value="InterPro"/>
</dbReference>
<protein>
    <submittedName>
        <fullName evidence="4">FAD-binding oxidoreductase</fullName>
    </submittedName>
</protein>
<evidence type="ECO:0000256" key="2">
    <source>
        <dbReference type="ARBA" id="ARBA00022827"/>
    </source>
</evidence>
<dbReference type="PANTHER" id="PTHR11748:SF103">
    <property type="entry name" value="GLYCOLATE OXIDASE SUBUNIT GLCE"/>
    <property type="match status" value="1"/>
</dbReference>
<feature type="domain" description="FAD-binding PCMH-type" evidence="3">
    <location>
        <begin position="45"/>
        <end position="224"/>
    </location>
</feature>
<keyword evidence="1" id="KW-0285">Flavoprotein</keyword>
<dbReference type="SUPFAM" id="SSF55103">
    <property type="entry name" value="FAD-linked oxidases, C-terminal domain"/>
    <property type="match status" value="1"/>
</dbReference>
<sequence>MHQSLSISPINWQELEAIAGAESVKTLEQADPKWSQAIARAMGAGLQPPQAIVFPDSAEKLAEVMTCAYKQGWRVLPCGAGSKLTWGGLIQAADLLVSTARLNRLIDHAIGDLTITAEAGVRFADLQHQLAQANQFLALDPAFAEQATLGGIVATADTGSLRQRYGGVRDMLLGISFVRADGLIAKAGGRVVKNVAGYDLMKLFTGSYGTLGIVTQMTFRVYPQSEASESVLVQGEVAALEQVRSTVLRSGLTPIAMDWLSPPLASQLTDAATTVPALLLKFQAIAPSVTLQVQRVKELAQSLQLAAIGLTGDLETQLWQQLQTHLAAANQPDQTICKVGVLPASATLWFQQLERLAPKGFGQIHAASGLGRLVFTEPVEANLLLTLRRFCQEHNGFLTVLQATPAIKQQLDPWGDVGTALSVMQLVKRQFDPNGVLSPGRFVGGI</sequence>
<dbReference type="Gene3D" id="3.30.465.10">
    <property type="match status" value="1"/>
</dbReference>
<dbReference type="InterPro" id="IPR006094">
    <property type="entry name" value="Oxid_FAD_bind_N"/>
</dbReference>